<feature type="transmembrane region" description="Helical" evidence="6">
    <location>
        <begin position="218"/>
        <end position="236"/>
    </location>
</feature>
<keyword evidence="4 6" id="KW-1133">Transmembrane helix</keyword>
<feature type="transmembrane region" description="Helical" evidence="6">
    <location>
        <begin position="124"/>
        <end position="143"/>
    </location>
</feature>
<comment type="subcellular location">
    <subcellularLocation>
        <location evidence="1">Membrane</location>
        <topology evidence="1">Multi-pass membrane protein</topology>
    </subcellularLocation>
</comment>
<name>A0A4Q0XWC2_9BACT</name>
<evidence type="ECO:0000256" key="6">
    <source>
        <dbReference type="SAM" id="Phobius"/>
    </source>
</evidence>
<evidence type="ECO:0000256" key="2">
    <source>
        <dbReference type="ARBA" id="ARBA00007362"/>
    </source>
</evidence>
<dbReference type="OrthoDB" id="5338957at2"/>
<evidence type="ECO:0000313" key="8">
    <source>
        <dbReference type="EMBL" id="RXJ61846.1"/>
    </source>
</evidence>
<evidence type="ECO:0000313" key="9">
    <source>
        <dbReference type="Proteomes" id="UP000290191"/>
    </source>
</evidence>
<dbReference type="AlphaFoldDB" id="A0A4Q0XWC2"/>
<feature type="transmembrane region" description="Helical" evidence="6">
    <location>
        <begin position="94"/>
        <end position="115"/>
    </location>
</feature>
<keyword evidence="9" id="KW-1185">Reference proteome</keyword>
<sequence length="293" mass="32816">MSKDLNAHLLIIIATLLVGGSFIVSQNLSGIIDPISITLLRFVIASLVLAPLVLFKKEFRIKIIPTFKRAMIISFFYSVFFIGLFTSLEYTTALNTGTIFTLVPLLTAFLSIIVFKQKIPFKQYLVYFIGILGTCIVVFKGNLELFLSLSLNKGDILFLFSISSMALYSICAKYFYKKDDKLIVLVFMTLVGGCIWMFLALVFLNIPLQWEKIDSKQFLYLGYLSIAATLITSYLYQKGTVILGPKKVMAYTYLNPASIALLLVLFGSSIINLWMSLGILISSFSTLILLKGK</sequence>
<dbReference type="Proteomes" id="UP000290191">
    <property type="component" value="Unassembled WGS sequence"/>
</dbReference>
<dbReference type="PANTHER" id="PTHR32322">
    <property type="entry name" value="INNER MEMBRANE TRANSPORTER"/>
    <property type="match status" value="1"/>
</dbReference>
<feature type="transmembrane region" description="Helical" evidence="6">
    <location>
        <begin position="7"/>
        <end position="25"/>
    </location>
</feature>
<comment type="similarity">
    <text evidence="2">Belongs to the EamA transporter family.</text>
</comment>
<feature type="domain" description="EamA" evidence="7">
    <location>
        <begin position="153"/>
        <end position="289"/>
    </location>
</feature>
<feature type="transmembrane region" description="Helical" evidence="6">
    <location>
        <begin position="67"/>
        <end position="88"/>
    </location>
</feature>
<feature type="transmembrane region" description="Helical" evidence="6">
    <location>
        <begin position="155"/>
        <end position="175"/>
    </location>
</feature>
<accession>A0A4Q0XWC2</accession>
<dbReference type="RefSeq" id="WP_129082621.1">
    <property type="nucleotide sequence ID" value="NZ_CP041070.1"/>
</dbReference>
<dbReference type="InterPro" id="IPR037185">
    <property type="entry name" value="EmrE-like"/>
</dbReference>
<evidence type="ECO:0000256" key="5">
    <source>
        <dbReference type="ARBA" id="ARBA00023136"/>
    </source>
</evidence>
<organism evidence="8 9">
    <name type="scientific">Halarcobacter anaerophilus</name>
    <dbReference type="NCBI Taxonomy" id="877500"/>
    <lineage>
        <taxon>Bacteria</taxon>
        <taxon>Pseudomonadati</taxon>
        <taxon>Campylobacterota</taxon>
        <taxon>Epsilonproteobacteria</taxon>
        <taxon>Campylobacterales</taxon>
        <taxon>Arcobacteraceae</taxon>
        <taxon>Halarcobacter</taxon>
    </lineage>
</organism>
<feature type="transmembrane region" description="Helical" evidence="6">
    <location>
        <begin position="182"/>
        <end position="206"/>
    </location>
</feature>
<evidence type="ECO:0000259" key="7">
    <source>
        <dbReference type="Pfam" id="PF00892"/>
    </source>
</evidence>
<dbReference type="EMBL" id="PDKO01000011">
    <property type="protein sequence ID" value="RXJ61846.1"/>
    <property type="molecule type" value="Genomic_DNA"/>
</dbReference>
<dbReference type="InterPro" id="IPR000620">
    <property type="entry name" value="EamA_dom"/>
</dbReference>
<feature type="transmembrane region" description="Helical" evidence="6">
    <location>
        <begin position="31"/>
        <end position="55"/>
    </location>
</feature>
<feature type="domain" description="EamA" evidence="7">
    <location>
        <begin position="7"/>
        <end position="138"/>
    </location>
</feature>
<dbReference type="InterPro" id="IPR050638">
    <property type="entry name" value="AA-Vitamin_Transporters"/>
</dbReference>
<gene>
    <name evidence="8" type="ORF">CRV06_11725</name>
</gene>
<evidence type="ECO:0000256" key="1">
    <source>
        <dbReference type="ARBA" id="ARBA00004141"/>
    </source>
</evidence>
<comment type="caution">
    <text evidence="8">The sequence shown here is derived from an EMBL/GenBank/DDBJ whole genome shotgun (WGS) entry which is preliminary data.</text>
</comment>
<protein>
    <submittedName>
        <fullName evidence="8">EamA family transporter</fullName>
    </submittedName>
</protein>
<evidence type="ECO:0000256" key="3">
    <source>
        <dbReference type="ARBA" id="ARBA00022692"/>
    </source>
</evidence>
<keyword evidence="3 6" id="KW-0812">Transmembrane</keyword>
<keyword evidence="5 6" id="KW-0472">Membrane</keyword>
<dbReference type="STRING" id="877500.GCA_000935065_00298"/>
<dbReference type="SUPFAM" id="SSF103481">
    <property type="entry name" value="Multidrug resistance efflux transporter EmrE"/>
    <property type="match status" value="2"/>
</dbReference>
<proteinExistence type="inferred from homology"/>
<evidence type="ECO:0000256" key="4">
    <source>
        <dbReference type="ARBA" id="ARBA00022989"/>
    </source>
</evidence>
<dbReference type="Pfam" id="PF00892">
    <property type="entry name" value="EamA"/>
    <property type="match status" value="2"/>
</dbReference>
<reference evidence="8 9" key="1">
    <citation type="submission" date="2017-10" db="EMBL/GenBank/DDBJ databases">
        <title>Genomics of the genus Arcobacter.</title>
        <authorList>
            <person name="Perez-Cataluna A."/>
            <person name="Figueras M.J."/>
        </authorList>
    </citation>
    <scope>NUCLEOTIDE SEQUENCE [LARGE SCALE GENOMIC DNA]</scope>
    <source>
        <strain evidence="8 9">DSM 24636</strain>
    </source>
</reference>
<dbReference type="GO" id="GO:0016020">
    <property type="term" value="C:membrane"/>
    <property type="evidence" value="ECO:0007669"/>
    <property type="project" value="UniProtKB-SubCell"/>
</dbReference>
<dbReference type="PANTHER" id="PTHR32322:SF2">
    <property type="entry name" value="EAMA DOMAIN-CONTAINING PROTEIN"/>
    <property type="match status" value="1"/>
</dbReference>